<evidence type="ECO:0000256" key="1">
    <source>
        <dbReference type="SAM" id="MobiDB-lite"/>
    </source>
</evidence>
<dbReference type="AlphaFoldDB" id="A0A5J5C946"/>
<dbReference type="PANTHER" id="PTHR33132:SF145">
    <property type="entry name" value="OS04G0403900 PROTEIN"/>
    <property type="match status" value="1"/>
</dbReference>
<reference evidence="2 3" key="1">
    <citation type="submission" date="2019-09" db="EMBL/GenBank/DDBJ databases">
        <title>A chromosome-level genome assembly of the Chinese tupelo Nyssa sinensis.</title>
        <authorList>
            <person name="Yang X."/>
            <person name="Kang M."/>
            <person name="Yang Y."/>
            <person name="Xiong H."/>
            <person name="Wang M."/>
            <person name="Zhang Z."/>
            <person name="Wang Z."/>
            <person name="Wu H."/>
            <person name="Ma T."/>
            <person name="Liu J."/>
            <person name="Xi Z."/>
        </authorList>
    </citation>
    <scope>NUCLEOTIDE SEQUENCE [LARGE SCALE GENOMIC DNA]</scope>
    <source>
        <strain evidence="2">J267</strain>
        <tissue evidence="2">Leaf</tissue>
    </source>
</reference>
<dbReference type="OrthoDB" id="1932391at2759"/>
<gene>
    <name evidence="2" type="ORF">F0562_002231</name>
</gene>
<sequence>MRSKLQKLILKQGKNPDETDTATSNLLPNKMKDASKNKPTGASEKSCICAPTSHAGSFRCRLHRNSAHLRSGDNIGRTTQSGTALVVQVW</sequence>
<keyword evidence="3" id="KW-1185">Reference proteome</keyword>
<name>A0A5J5C946_9ASTE</name>
<evidence type="ECO:0000313" key="3">
    <source>
        <dbReference type="Proteomes" id="UP000325577"/>
    </source>
</evidence>
<dbReference type="EMBL" id="CM018031">
    <property type="protein sequence ID" value="KAA8550547.1"/>
    <property type="molecule type" value="Genomic_DNA"/>
</dbReference>
<evidence type="ECO:0000313" key="2">
    <source>
        <dbReference type="EMBL" id="KAA8550547.1"/>
    </source>
</evidence>
<feature type="region of interest" description="Disordered" evidence="1">
    <location>
        <begin position="1"/>
        <end position="45"/>
    </location>
</feature>
<proteinExistence type="predicted"/>
<dbReference type="Proteomes" id="UP000325577">
    <property type="component" value="Linkage Group LG0"/>
</dbReference>
<organism evidence="2 3">
    <name type="scientific">Nyssa sinensis</name>
    <dbReference type="NCBI Taxonomy" id="561372"/>
    <lineage>
        <taxon>Eukaryota</taxon>
        <taxon>Viridiplantae</taxon>
        <taxon>Streptophyta</taxon>
        <taxon>Embryophyta</taxon>
        <taxon>Tracheophyta</taxon>
        <taxon>Spermatophyta</taxon>
        <taxon>Magnoliopsida</taxon>
        <taxon>eudicotyledons</taxon>
        <taxon>Gunneridae</taxon>
        <taxon>Pentapetalae</taxon>
        <taxon>asterids</taxon>
        <taxon>Cornales</taxon>
        <taxon>Nyssaceae</taxon>
        <taxon>Nyssa</taxon>
    </lineage>
</organism>
<protein>
    <submittedName>
        <fullName evidence="2">Uncharacterized protein</fullName>
    </submittedName>
</protein>
<accession>A0A5J5C946</accession>
<dbReference type="PANTHER" id="PTHR33132">
    <property type="entry name" value="OSJNBB0118P14.9 PROTEIN"/>
    <property type="match status" value="1"/>
</dbReference>